<accession>A0A6G0TBZ5</accession>
<gene>
    <name evidence="1" type="ORF">AGLY_011847</name>
</gene>
<comment type="caution">
    <text evidence="1">The sequence shown here is derived from an EMBL/GenBank/DDBJ whole genome shotgun (WGS) entry which is preliminary data.</text>
</comment>
<sequence>MSIEISRLGFECFDCFAISMVIKEHNLKRSEINDINPLVMIIDLSKGGYQIFLCGQAIFLKESIETIKRPVVKESMNMPMNYRCKIKMYNICLHINITQLLDYYWLFAYRKVFNQRLIKTKYFYIEYNTNTNFFGMIIKKKFLTKHKLYATDLTNFYYPSSCGLNELPGTSRHTKQRHLNSNLNYTIVYNMLLALHKNSVNPNSSPFIKPISQYKKNSRMK</sequence>
<proteinExistence type="predicted"/>
<dbReference type="AlphaFoldDB" id="A0A6G0TBZ5"/>
<reference evidence="1 2" key="1">
    <citation type="submission" date="2019-08" db="EMBL/GenBank/DDBJ databases">
        <title>The genome of the soybean aphid Biotype 1, its phylome, world population structure and adaptation to the North American continent.</title>
        <authorList>
            <person name="Giordano R."/>
            <person name="Donthu R.K."/>
            <person name="Hernandez A.G."/>
            <person name="Wright C.L."/>
            <person name="Zimin A.V."/>
        </authorList>
    </citation>
    <scope>NUCLEOTIDE SEQUENCE [LARGE SCALE GENOMIC DNA]</scope>
    <source>
        <tissue evidence="1">Whole aphids</tissue>
    </source>
</reference>
<organism evidence="1 2">
    <name type="scientific">Aphis glycines</name>
    <name type="common">Soybean aphid</name>
    <dbReference type="NCBI Taxonomy" id="307491"/>
    <lineage>
        <taxon>Eukaryota</taxon>
        <taxon>Metazoa</taxon>
        <taxon>Ecdysozoa</taxon>
        <taxon>Arthropoda</taxon>
        <taxon>Hexapoda</taxon>
        <taxon>Insecta</taxon>
        <taxon>Pterygota</taxon>
        <taxon>Neoptera</taxon>
        <taxon>Paraneoptera</taxon>
        <taxon>Hemiptera</taxon>
        <taxon>Sternorrhyncha</taxon>
        <taxon>Aphidomorpha</taxon>
        <taxon>Aphidoidea</taxon>
        <taxon>Aphididae</taxon>
        <taxon>Aphidini</taxon>
        <taxon>Aphis</taxon>
        <taxon>Aphis</taxon>
    </lineage>
</organism>
<name>A0A6G0TBZ5_APHGL</name>
<evidence type="ECO:0000313" key="1">
    <source>
        <dbReference type="EMBL" id="KAE9529751.1"/>
    </source>
</evidence>
<keyword evidence="2" id="KW-1185">Reference proteome</keyword>
<dbReference type="EMBL" id="VYZN01000044">
    <property type="protein sequence ID" value="KAE9529751.1"/>
    <property type="molecule type" value="Genomic_DNA"/>
</dbReference>
<protein>
    <submittedName>
        <fullName evidence="1">Uncharacterized protein</fullName>
    </submittedName>
</protein>
<evidence type="ECO:0000313" key="2">
    <source>
        <dbReference type="Proteomes" id="UP000475862"/>
    </source>
</evidence>
<dbReference type="Proteomes" id="UP000475862">
    <property type="component" value="Unassembled WGS sequence"/>
</dbReference>